<dbReference type="Proteomes" id="UP001164472">
    <property type="component" value="Chromosome"/>
</dbReference>
<gene>
    <name evidence="1" type="ORF">NNL22_06895</name>
</gene>
<dbReference type="InterPro" id="IPR029058">
    <property type="entry name" value="AB_hydrolase_fold"/>
</dbReference>
<dbReference type="EMBL" id="CP101527">
    <property type="protein sequence ID" value="UZW76305.1"/>
    <property type="molecule type" value="Genomic_DNA"/>
</dbReference>
<organism evidence="1 2">
    <name type="scientific">Alkalimarinus sediminis</name>
    <dbReference type="NCBI Taxonomy" id="1632866"/>
    <lineage>
        <taxon>Bacteria</taxon>
        <taxon>Pseudomonadati</taxon>
        <taxon>Pseudomonadota</taxon>
        <taxon>Gammaproteobacteria</taxon>
        <taxon>Alteromonadales</taxon>
        <taxon>Alteromonadaceae</taxon>
        <taxon>Alkalimarinus</taxon>
    </lineage>
</organism>
<dbReference type="SUPFAM" id="SSF53474">
    <property type="entry name" value="alpha/beta-Hydrolases"/>
    <property type="match status" value="1"/>
</dbReference>
<dbReference type="RefSeq" id="WP_251812059.1">
    <property type="nucleotide sequence ID" value="NZ_CP101527.1"/>
</dbReference>
<reference evidence="1" key="1">
    <citation type="submission" date="2022-07" db="EMBL/GenBank/DDBJ databases">
        <title>Alkalimarinus sp. nov., isolated from gut of a Alitta virens.</title>
        <authorList>
            <person name="Yang A.I."/>
            <person name="Shin N.-R."/>
        </authorList>
    </citation>
    <scope>NUCLEOTIDE SEQUENCE</scope>
    <source>
        <strain evidence="1">FA028</strain>
    </source>
</reference>
<protein>
    <recommendedName>
        <fullName evidence="3">Alpha/beta hydrolase</fullName>
    </recommendedName>
</protein>
<proteinExistence type="predicted"/>
<evidence type="ECO:0008006" key="3">
    <source>
        <dbReference type="Google" id="ProtNLM"/>
    </source>
</evidence>
<dbReference type="KEGG" id="asem:NNL22_06895"/>
<dbReference type="Gene3D" id="3.40.50.1820">
    <property type="entry name" value="alpha/beta hydrolase"/>
    <property type="match status" value="2"/>
</dbReference>
<name>A0A9E8HKG9_9ALTE</name>
<sequence length="356" mass="39469">MLNSVWQATQILWSLHTQPEEASCDQLSQERCDSYDITVKGQAISVDHYEEDNDYSGTLVVIHGMSPKGKRDPRVVQLCYALGKVGFRVISPEIVSISQLTICPSQIQSIADVMHVIARDQTITPSGKIGVLAPSFSGAMCLSAASLPELKSHISAVCAIGTFTDVVSVISYLLNDTNADPYGRFIVLKKIVPLVCEAEKQPLLLGALEAAIRDNLNEVAFDAPDNEYHRYLGNAPYEAQQHIHRLFNDLTYRDQLLTEGKVKLAEEIKALNILQHIHGLTANVFLLHGASDIVIPCNQSERLYRELKELKIQSNLVVTPFISHGDTRFHFHQIRDVAKIIQGFAGYFKSVANFAA</sequence>
<evidence type="ECO:0000313" key="2">
    <source>
        <dbReference type="Proteomes" id="UP001164472"/>
    </source>
</evidence>
<dbReference type="AlphaFoldDB" id="A0A9E8HKG9"/>
<keyword evidence="2" id="KW-1185">Reference proteome</keyword>
<evidence type="ECO:0000313" key="1">
    <source>
        <dbReference type="EMBL" id="UZW76305.1"/>
    </source>
</evidence>
<accession>A0A9E8HKG9</accession>